<dbReference type="Proteomes" id="UP001150062">
    <property type="component" value="Unassembled WGS sequence"/>
</dbReference>
<dbReference type="PANTHER" id="PTHR46512">
    <property type="entry name" value="PEPTIDYLPROLYL ISOMERASE"/>
    <property type="match status" value="1"/>
</dbReference>
<dbReference type="InterPro" id="IPR050754">
    <property type="entry name" value="FKBP4/5/8-like"/>
</dbReference>
<feature type="repeat" description="TPR" evidence="8">
    <location>
        <begin position="180"/>
        <end position="213"/>
    </location>
</feature>
<sequence length="280" mass="32033">MTSKLVELANGKIIKKVIREGSGEHPKKLSKVRIHYVNTTLDGTPFDSSRQRETPFEFEVGSKRVIDGWEIGILTMRQGEIAIFTIEPELGYGNQKIGSKIPANSTLVFEIEVLNIDNSVCLENQMLKLTELKNEGNTFFKTSKFQEAEGKYLESLESVKKIPRRTLEPEEKKQVVGLQTTLLLNASMSEIKLEKFAKSLKNCEEALKLDPKNPKAIYRKGLSYGGKLDYDEAIKVFSYGVEIDPQNKIMKSKLNFYKKKKIAEQDKKRNMYKKMLLKKK</sequence>
<evidence type="ECO:0000256" key="3">
    <source>
        <dbReference type="ARBA" id="ARBA00022737"/>
    </source>
</evidence>
<dbReference type="EC" id="5.2.1.8" evidence="2 7"/>
<dbReference type="SUPFAM" id="SSF48452">
    <property type="entry name" value="TPR-like"/>
    <property type="match status" value="1"/>
</dbReference>
<dbReference type="Pfam" id="PF13181">
    <property type="entry name" value="TPR_8"/>
    <property type="match status" value="2"/>
</dbReference>
<dbReference type="EMBL" id="JAOAOG010000254">
    <property type="protein sequence ID" value="KAJ6235889.1"/>
    <property type="molecule type" value="Genomic_DNA"/>
</dbReference>
<dbReference type="Pfam" id="PF00254">
    <property type="entry name" value="FKBP_C"/>
    <property type="match status" value="1"/>
</dbReference>
<evidence type="ECO:0000259" key="9">
    <source>
        <dbReference type="PROSITE" id="PS50059"/>
    </source>
</evidence>
<keyword evidence="4 8" id="KW-0802">TPR repeat</keyword>
<evidence type="ECO:0000256" key="1">
    <source>
        <dbReference type="ARBA" id="ARBA00000971"/>
    </source>
</evidence>
<gene>
    <name evidence="10" type="ORF">M0813_28451</name>
</gene>
<evidence type="ECO:0000256" key="5">
    <source>
        <dbReference type="ARBA" id="ARBA00023110"/>
    </source>
</evidence>
<evidence type="ECO:0000256" key="6">
    <source>
        <dbReference type="ARBA" id="ARBA00023235"/>
    </source>
</evidence>
<dbReference type="PROSITE" id="PS50005">
    <property type="entry name" value="TPR"/>
    <property type="match status" value="2"/>
</dbReference>
<comment type="catalytic activity">
    <reaction evidence="1 7">
        <text>[protein]-peptidylproline (omega=180) = [protein]-peptidylproline (omega=0)</text>
        <dbReference type="Rhea" id="RHEA:16237"/>
        <dbReference type="Rhea" id="RHEA-COMP:10747"/>
        <dbReference type="Rhea" id="RHEA-COMP:10748"/>
        <dbReference type="ChEBI" id="CHEBI:83833"/>
        <dbReference type="ChEBI" id="CHEBI:83834"/>
        <dbReference type="EC" id="5.2.1.8"/>
    </reaction>
</comment>
<accession>A0ABQ8XWW0</accession>
<dbReference type="Gene3D" id="1.25.40.10">
    <property type="entry name" value="Tetratricopeptide repeat domain"/>
    <property type="match status" value="1"/>
</dbReference>
<keyword evidence="5 7" id="KW-0697">Rotamase</keyword>
<dbReference type="Gene3D" id="3.10.50.40">
    <property type="match status" value="1"/>
</dbReference>
<protein>
    <recommendedName>
        <fullName evidence="2 7">peptidylprolyl isomerase</fullName>
        <ecNumber evidence="2 7">5.2.1.8</ecNumber>
    </recommendedName>
</protein>
<feature type="repeat" description="TPR" evidence="8">
    <location>
        <begin position="214"/>
        <end position="247"/>
    </location>
</feature>
<evidence type="ECO:0000256" key="7">
    <source>
        <dbReference type="PROSITE-ProRule" id="PRU00277"/>
    </source>
</evidence>
<dbReference type="SMART" id="SM00028">
    <property type="entry name" value="TPR"/>
    <property type="match status" value="3"/>
</dbReference>
<comment type="caution">
    <text evidence="10">The sequence shown here is derived from an EMBL/GenBank/DDBJ whole genome shotgun (WGS) entry which is preliminary data.</text>
</comment>
<keyword evidence="6 7" id="KW-0413">Isomerase</keyword>
<dbReference type="SUPFAM" id="SSF54534">
    <property type="entry name" value="FKBP-like"/>
    <property type="match status" value="1"/>
</dbReference>
<dbReference type="InterPro" id="IPR019734">
    <property type="entry name" value="TPR_rpt"/>
</dbReference>
<evidence type="ECO:0000313" key="11">
    <source>
        <dbReference type="Proteomes" id="UP001150062"/>
    </source>
</evidence>
<dbReference type="InterPro" id="IPR046357">
    <property type="entry name" value="PPIase_dom_sf"/>
</dbReference>
<dbReference type="InterPro" id="IPR011990">
    <property type="entry name" value="TPR-like_helical_dom_sf"/>
</dbReference>
<proteinExistence type="predicted"/>
<evidence type="ECO:0000313" key="10">
    <source>
        <dbReference type="EMBL" id="KAJ6235889.1"/>
    </source>
</evidence>
<keyword evidence="11" id="KW-1185">Reference proteome</keyword>
<dbReference type="PROSITE" id="PS50059">
    <property type="entry name" value="FKBP_PPIASE"/>
    <property type="match status" value="1"/>
</dbReference>
<evidence type="ECO:0000256" key="2">
    <source>
        <dbReference type="ARBA" id="ARBA00013194"/>
    </source>
</evidence>
<feature type="domain" description="PPIase FKBP-type" evidence="9">
    <location>
        <begin position="29"/>
        <end position="117"/>
    </location>
</feature>
<name>A0ABQ8XWW0_9EUKA</name>
<organism evidence="10 11">
    <name type="scientific">Anaeramoeba flamelloides</name>
    <dbReference type="NCBI Taxonomy" id="1746091"/>
    <lineage>
        <taxon>Eukaryota</taxon>
        <taxon>Metamonada</taxon>
        <taxon>Anaeramoebidae</taxon>
        <taxon>Anaeramoeba</taxon>
    </lineage>
</organism>
<dbReference type="PANTHER" id="PTHR46512:SF9">
    <property type="entry name" value="PEPTIDYLPROLYL ISOMERASE"/>
    <property type="match status" value="1"/>
</dbReference>
<evidence type="ECO:0000256" key="4">
    <source>
        <dbReference type="ARBA" id="ARBA00022803"/>
    </source>
</evidence>
<reference evidence="10" key="1">
    <citation type="submission" date="2022-08" db="EMBL/GenBank/DDBJ databases">
        <title>Novel sulfate-reducing endosymbionts in the free-living metamonad Anaeramoeba.</title>
        <authorList>
            <person name="Jerlstrom-Hultqvist J."/>
            <person name="Cepicka I."/>
            <person name="Gallot-Lavallee L."/>
            <person name="Salas-Leiva D."/>
            <person name="Curtis B.A."/>
            <person name="Zahonova K."/>
            <person name="Pipaliya S."/>
            <person name="Dacks J."/>
            <person name="Roger A.J."/>
        </authorList>
    </citation>
    <scope>NUCLEOTIDE SEQUENCE</scope>
    <source>
        <strain evidence="10">Schooner1</strain>
    </source>
</reference>
<dbReference type="InterPro" id="IPR001179">
    <property type="entry name" value="PPIase_FKBP_dom"/>
</dbReference>
<evidence type="ECO:0000256" key="8">
    <source>
        <dbReference type="PROSITE-ProRule" id="PRU00339"/>
    </source>
</evidence>
<keyword evidence="3" id="KW-0677">Repeat</keyword>